<protein>
    <submittedName>
        <fullName evidence="2">Uncharacterized protein</fullName>
    </submittedName>
</protein>
<proteinExistence type="predicted"/>
<dbReference type="PANTHER" id="PTHR39087">
    <property type="entry name" value="UPF0104 MEMBRANE PROTEIN MJ1595"/>
    <property type="match status" value="1"/>
</dbReference>
<reference evidence="2 3" key="1">
    <citation type="submission" date="2018-05" db="EMBL/GenBank/DDBJ databases">
        <title>Complete Genome Sequence of Methylobacterium sp. 17Sr1-28.</title>
        <authorList>
            <person name="Srinivasan S."/>
        </authorList>
    </citation>
    <scope>NUCLEOTIDE SEQUENCE [LARGE SCALE GENOMIC DNA]</scope>
    <source>
        <strain evidence="2 3">17Sr1-28</strain>
    </source>
</reference>
<name>A0A2U8WQ26_9HYPH</name>
<dbReference type="OrthoDB" id="145485at2"/>
<dbReference type="EMBL" id="CP029553">
    <property type="protein sequence ID" value="AWN48309.1"/>
    <property type="molecule type" value="Genomic_DNA"/>
</dbReference>
<keyword evidence="1" id="KW-0472">Membrane</keyword>
<dbReference type="PANTHER" id="PTHR39087:SF2">
    <property type="entry name" value="UPF0104 MEMBRANE PROTEIN MJ1595"/>
    <property type="match status" value="1"/>
</dbReference>
<feature type="transmembrane region" description="Helical" evidence="1">
    <location>
        <begin position="25"/>
        <end position="43"/>
    </location>
</feature>
<evidence type="ECO:0000256" key="1">
    <source>
        <dbReference type="SAM" id="Phobius"/>
    </source>
</evidence>
<keyword evidence="1" id="KW-0812">Transmembrane</keyword>
<feature type="transmembrane region" description="Helical" evidence="1">
    <location>
        <begin position="142"/>
        <end position="166"/>
    </location>
</feature>
<feature type="transmembrane region" description="Helical" evidence="1">
    <location>
        <begin position="289"/>
        <end position="312"/>
    </location>
</feature>
<feature type="transmembrane region" description="Helical" evidence="1">
    <location>
        <begin position="250"/>
        <end position="269"/>
    </location>
</feature>
<evidence type="ECO:0000313" key="2">
    <source>
        <dbReference type="EMBL" id="AWN48309.1"/>
    </source>
</evidence>
<accession>A0A2U8WQ26</accession>
<evidence type="ECO:0000313" key="3">
    <source>
        <dbReference type="Proteomes" id="UP000245444"/>
    </source>
</evidence>
<dbReference type="AlphaFoldDB" id="A0A2U8WQ26"/>
<dbReference type="Proteomes" id="UP000245444">
    <property type="component" value="Chromosome"/>
</dbReference>
<dbReference type="KEGG" id="mtea:DK419_19770"/>
<feature type="transmembrane region" description="Helical" evidence="1">
    <location>
        <begin position="178"/>
        <end position="200"/>
    </location>
</feature>
<keyword evidence="1" id="KW-1133">Transmembrane helix</keyword>
<organism evidence="2 3">
    <name type="scientific">Methylobacterium terrae</name>
    <dbReference type="NCBI Taxonomy" id="2202827"/>
    <lineage>
        <taxon>Bacteria</taxon>
        <taxon>Pseudomonadati</taxon>
        <taxon>Pseudomonadota</taxon>
        <taxon>Alphaproteobacteria</taxon>
        <taxon>Hyphomicrobiales</taxon>
        <taxon>Methylobacteriaceae</taxon>
        <taxon>Methylobacterium</taxon>
    </lineage>
</organism>
<keyword evidence="3" id="KW-1185">Reference proteome</keyword>
<sequence length="343" mass="35556">MTQGPETQGPETEEREQEKSARRRWWTIVATVLSVGLGGYLLYRTLAGYSLDQLVDSVRALPAGRLAAAGGFAAASYLCLTGIDWLALRAAGTPLPYPRVALAAFISLGLGHSIGFAGLSSGAIRYRFYTRWGLHTADVAKAVLFCGVTVAVGLMALGAVAVLVHPDLARDVTGLGTGAVRAAGLACAGGVAAYLGLAAWWRKPLTFRRWSIEMPPLPLAAAQVGLGAVNFALVSACLHQVLSAVSDVGYLAVASVFVIANAAVLITHVPGGVGVIESVVVHLLPKTDVIGPLIAFRCLYFLAPLALGLIAFAATEAVFRWRDAGGAAATPSRTAAPGRAARS</sequence>
<gene>
    <name evidence="2" type="ORF">DK419_19770</name>
</gene>
<feature type="transmembrane region" description="Helical" evidence="1">
    <location>
        <begin position="100"/>
        <end position="122"/>
    </location>
</feature>